<name>A0A0E9RSM4_ANGAN</name>
<reference evidence="1" key="2">
    <citation type="journal article" date="2015" name="Fish Shellfish Immunol.">
        <title>Early steps in the European eel (Anguilla anguilla)-Vibrio vulnificus interaction in the gills: Role of the RtxA13 toxin.</title>
        <authorList>
            <person name="Callol A."/>
            <person name="Pajuelo D."/>
            <person name="Ebbesson L."/>
            <person name="Teles M."/>
            <person name="MacKenzie S."/>
            <person name="Amaro C."/>
        </authorList>
    </citation>
    <scope>NUCLEOTIDE SEQUENCE</scope>
</reference>
<reference evidence="1" key="1">
    <citation type="submission" date="2014-11" db="EMBL/GenBank/DDBJ databases">
        <authorList>
            <person name="Amaro Gonzalez C."/>
        </authorList>
    </citation>
    <scope>NUCLEOTIDE SEQUENCE</scope>
</reference>
<dbReference type="EMBL" id="GBXM01076411">
    <property type="protein sequence ID" value="JAH32166.1"/>
    <property type="molecule type" value="Transcribed_RNA"/>
</dbReference>
<dbReference type="AlphaFoldDB" id="A0A0E9RSM4"/>
<sequence length="34" mass="4114">MAHFRRGWMSSEDKGSSKQKYEPYYCNRVHIHAL</sequence>
<protein>
    <submittedName>
        <fullName evidence="1">Uncharacterized protein</fullName>
    </submittedName>
</protein>
<organism evidence="1">
    <name type="scientific">Anguilla anguilla</name>
    <name type="common">European freshwater eel</name>
    <name type="synonym">Muraena anguilla</name>
    <dbReference type="NCBI Taxonomy" id="7936"/>
    <lineage>
        <taxon>Eukaryota</taxon>
        <taxon>Metazoa</taxon>
        <taxon>Chordata</taxon>
        <taxon>Craniata</taxon>
        <taxon>Vertebrata</taxon>
        <taxon>Euteleostomi</taxon>
        <taxon>Actinopterygii</taxon>
        <taxon>Neopterygii</taxon>
        <taxon>Teleostei</taxon>
        <taxon>Anguilliformes</taxon>
        <taxon>Anguillidae</taxon>
        <taxon>Anguilla</taxon>
    </lineage>
</organism>
<accession>A0A0E9RSM4</accession>
<evidence type="ECO:0000313" key="1">
    <source>
        <dbReference type="EMBL" id="JAH32166.1"/>
    </source>
</evidence>
<proteinExistence type="predicted"/>